<protein>
    <submittedName>
        <fullName evidence="2">Uncharacterized protein</fullName>
    </submittedName>
</protein>
<evidence type="ECO:0000313" key="1">
    <source>
        <dbReference type="Proteomes" id="UP000887565"/>
    </source>
</evidence>
<evidence type="ECO:0000313" key="2">
    <source>
        <dbReference type="WBParaSite" id="nRc.2.0.1.t21041-RA"/>
    </source>
</evidence>
<accession>A0A915J3P5</accession>
<reference evidence="2" key="1">
    <citation type="submission" date="2022-11" db="UniProtKB">
        <authorList>
            <consortium name="WormBaseParasite"/>
        </authorList>
    </citation>
    <scope>IDENTIFICATION</scope>
</reference>
<dbReference type="WBParaSite" id="nRc.2.0.1.t21041-RA">
    <property type="protein sequence ID" value="nRc.2.0.1.t21041-RA"/>
    <property type="gene ID" value="nRc.2.0.1.g21041"/>
</dbReference>
<keyword evidence="1" id="KW-1185">Reference proteome</keyword>
<dbReference type="Proteomes" id="UP000887565">
    <property type="component" value="Unplaced"/>
</dbReference>
<dbReference type="AlphaFoldDB" id="A0A915J3P5"/>
<proteinExistence type="predicted"/>
<name>A0A915J3P5_ROMCU</name>
<organism evidence="1 2">
    <name type="scientific">Romanomermis culicivorax</name>
    <name type="common">Nematode worm</name>
    <dbReference type="NCBI Taxonomy" id="13658"/>
    <lineage>
        <taxon>Eukaryota</taxon>
        <taxon>Metazoa</taxon>
        <taxon>Ecdysozoa</taxon>
        <taxon>Nematoda</taxon>
        <taxon>Enoplea</taxon>
        <taxon>Dorylaimia</taxon>
        <taxon>Mermithida</taxon>
        <taxon>Mermithoidea</taxon>
        <taxon>Mermithidae</taxon>
        <taxon>Romanomermis</taxon>
    </lineage>
</organism>
<sequence length="182" mass="21482">TISTVIKVYCSKQHHSSNDLQTHFSFDYDYKKLKSAHRLKTCFSSSFLQISSSRLKNAKKLTIFPFDVRKMNKRKNKEKLSFCEVGKTEICILKMLIFKFDSILLKKLENLRFVEIRTNLSFSELGKIEICILNMLILKVDSILSKKLENFRKSKKIQIRTLKMQILKVCESQLFKNLKFKI</sequence>